<dbReference type="InterPro" id="IPR024344">
    <property type="entry name" value="MDMPI_metal-binding"/>
</dbReference>
<reference evidence="3 4" key="1">
    <citation type="submission" date="2018-05" db="EMBL/GenBank/DDBJ databases">
        <title>Streptomyces venezuelae.</title>
        <authorList>
            <person name="Kim W."/>
            <person name="Lee N."/>
            <person name="Cho B.-K."/>
        </authorList>
    </citation>
    <scope>NUCLEOTIDE SEQUENCE [LARGE SCALE GENOMIC DNA]</scope>
    <source>
        <strain evidence="3 4">ATCC 14584</strain>
    </source>
</reference>
<dbReference type="Pfam" id="PF11716">
    <property type="entry name" value="MDMPI_N"/>
    <property type="match status" value="1"/>
</dbReference>
<feature type="region of interest" description="Disordered" evidence="1">
    <location>
        <begin position="1"/>
        <end position="111"/>
    </location>
</feature>
<sequence length="407" mass="43162">MGAAAVDGAAAGQHGRGGAAPRGREHHGRLPRGRRGGGRLAGAPRRGLGRPPGPGRPRGPGRAGGRSGAGRAVRDDRRAAGLGRRHARGHRRRRRGRGVDPQRRPRRLSAHRCRRGTAVAYGPAVRPACLRRPRGRPAGAARPVVARGGVGEAGVTATATGTELRDLAAQFRAVRALLAEVTDRDLDLPTPAAGWAVRDQIAHLADTEEVAADTVLGGPRAFAEAVRPYRNADDFTAAGVARAAGRDRDSLLAWLVRGQDATLAALESVGPDARVPWALGLSARDFARARLMESWAHAWDLERALGLPERMAPRSRHVASLGYDTLPFALRRARVKAPPGRSLRLELDAGPLGRWVFGPADATDRVTGPAEAWLKTATRRDLPAAPRRLAARGPLAELAVAHAKAFL</sequence>
<evidence type="ECO:0000313" key="3">
    <source>
        <dbReference type="EMBL" id="QES34524.1"/>
    </source>
</evidence>
<protein>
    <recommendedName>
        <fullName evidence="2">Mycothiol-dependent maleylpyruvate isomerase metal-binding domain-containing protein</fullName>
    </recommendedName>
</protein>
<feature type="compositionally biased region" description="Basic residues" evidence="1">
    <location>
        <begin position="83"/>
        <end position="96"/>
    </location>
</feature>
<dbReference type="EMBL" id="CP029192">
    <property type="protein sequence ID" value="QES34524.1"/>
    <property type="molecule type" value="Genomic_DNA"/>
</dbReference>
<feature type="domain" description="Mycothiol-dependent maleylpyruvate isomerase metal-binding" evidence="2">
    <location>
        <begin position="167"/>
        <end position="302"/>
    </location>
</feature>
<evidence type="ECO:0000313" key="4">
    <source>
        <dbReference type="Proteomes" id="UP000322927"/>
    </source>
</evidence>
<accession>A0A5P2BVN0</accession>
<proteinExistence type="predicted"/>
<dbReference type="GO" id="GO:0046872">
    <property type="term" value="F:metal ion binding"/>
    <property type="evidence" value="ECO:0007669"/>
    <property type="project" value="InterPro"/>
</dbReference>
<dbReference type="OrthoDB" id="113180at2"/>
<name>A0A5P2BVN0_STRVZ</name>
<evidence type="ECO:0000259" key="2">
    <source>
        <dbReference type="Pfam" id="PF11716"/>
    </source>
</evidence>
<organism evidence="3 4">
    <name type="scientific">Streptomyces venezuelae</name>
    <dbReference type="NCBI Taxonomy" id="54571"/>
    <lineage>
        <taxon>Bacteria</taxon>
        <taxon>Bacillati</taxon>
        <taxon>Actinomycetota</taxon>
        <taxon>Actinomycetes</taxon>
        <taxon>Kitasatosporales</taxon>
        <taxon>Streptomycetaceae</taxon>
        <taxon>Streptomyces</taxon>
    </lineage>
</organism>
<gene>
    <name evidence="3" type="ORF">DEJ48_14955</name>
</gene>
<feature type="compositionally biased region" description="Basic residues" evidence="1">
    <location>
        <begin position="24"/>
        <end position="37"/>
    </location>
</feature>
<dbReference type="AlphaFoldDB" id="A0A5P2BVN0"/>
<feature type="compositionally biased region" description="Low complexity" evidence="1">
    <location>
        <begin position="1"/>
        <end position="13"/>
    </location>
</feature>
<evidence type="ECO:0000256" key="1">
    <source>
        <dbReference type="SAM" id="MobiDB-lite"/>
    </source>
</evidence>
<dbReference type="Proteomes" id="UP000322927">
    <property type="component" value="Chromosome"/>
</dbReference>
<dbReference type="SUPFAM" id="SSF109854">
    <property type="entry name" value="DinB/YfiT-like putative metalloenzymes"/>
    <property type="match status" value="1"/>
</dbReference>
<dbReference type="InterPro" id="IPR034660">
    <property type="entry name" value="DinB/YfiT-like"/>
</dbReference>
<feature type="compositionally biased region" description="Gly residues" evidence="1">
    <location>
        <begin position="58"/>
        <end position="68"/>
    </location>
</feature>
<dbReference type="Gene3D" id="1.20.120.450">
    <property type="entry name" value="dinb family like domain"/>
    <property type="match status" value="1"/>
</dbReference>
<dbReference type="InterPro" id="IPR017517">
    <property type="entry name" value="Maleyloyr_isom"/>
</dbReference>
<dbReference type="NCBIfam" id="TIGR03083">
    <property type="entry name" value="maleylpyruvate isomerase family mycothiol-dependent enzyme"/>
    <property type="match status" value="1"/>
</dbReference>